<comment type="caution">
    <text evidence="1">The sequence shown here is derived from an EMBL/GenBank/DDBJ whole genome shotgun (WGS) entry which is preliminary data.</text>
</comment>
<reference evidence="1" key="1">
    <citation type="journal article" date="2015" name="Nature">
        <title>Complex archaea that bridge the gap between prokaryotes and eukaryotes.</title>
        <authorList>
            <person name="Spang A."/>
            <person name="Saw J.H."/>
            <person name="Jorgensen S.L."/>
            <person name="Zaremba-Niedzwiedzka K."/>
            <person name="Martijn J."/>
            <person name="Lind A.E."/>
            <person name="van Eijk R."/>
            <person name="Schleper C."/>
            <person name="Guy L."/>
            <person name="Ettema T.J."/>
        </authorList>
    </citation>
    <scope>NUCLEOTIDE SEQUENCE</scope>
</reference>
<name>A0A0F9MWH2_9ZZZZ</name>
<dbReference type="EMBL" id="LAZR01004279">
    <property type="protein sequence ID" value="KKN10084.1"/>
    <property type="molecule type" value="Genomic_DNA"/>
</dbReference>
<proteinExistence type="predicted"/>
<dbReference type="InterPro" id="IPR013783">
    <property type="entry name" value="Ig-like_fold"/>
</dbReference>
<organism evidence="1">
    <name type="scientific">marine sediment metagenome</name>
    <dbReference type="NCBI Taxonomy" id="412755"/>
    <lineage>
        <taxon>unclassified sequences</taxon>
        <taxon>metagenomes</taxon>
        <taxon>ecological metagenomes</taxon>
    </lineage>
</organism>
<gene>
    <name evidence="1" type="ORF">LCGC14_1040210</name>
</gene>
<evidence type="ECO:0008006" key="2">
    <source>
        <dbReference type="Google" id="ProtNLM"/>
    </source>
</evidence>
<accession>A0A0F9MWH2</accession>
<dbReference type="AlphaFoldDB" id="A0A0F9MWH2"/>
<sequence>MAAGDPTGPDLCSGTTDGDTLPVGSFEERQINMVSPITLTSGVRYAIVWRAPDAFNTASLTNSLNTTGYDGTLFFSGDSGSSWSESAGFDAWFSTPGDSYNPGLANDVHMGGVIWRSQSFVASSAYEISFVILKLEKRNGSWPVGTITVSIRATEPELPTKANTPAPTNANTSVTLDQATITWVDGGGADTFNVYYGTSSGSLTKVSDAQAGASFTVTGITNGSPYAYLSVRYWRIDSTNDTGTTTGDEWSFTTIRIDPPTKTYYYSTTGQYYYLLVQSDGSYGDVPGVGVENTDYVFLAAGYEANFVATTRKLVSCADSKVWIEDI</sequence>
<evidence type="ECO:0000313" key="1">
    <source>
        <dbReference type="EMBL" id="KKN10084.1"/>
    </source>
</evidence>
<dbReference type="Gene3D" id="2.60.40.10">
    <property type="entry name" value="Immunoglobulins"/>
    <property type="match status" value="1"/>
</dbReference>
<protein>
    <recommendedName>
        <fullName evidence="2">Fibronectin type-III domain-containing protein</fullName>
    </recommendedName>
</protein>